<dbReference type="SUPFAM" id="SSF50475">
    <property type="entry name" value="FMN-binding split barrel"/>
    <property type="match status" value="1"/>
</dbReference>
<dbReference type="AlphaFoldDB" id="A0A645CIG4"/>
<dbReference type="InterPro" id="IPR002563">
    <property type="entry name" value="Flavin_Rdtase-like_dom"/>
</dbReference>
<gene>
    <name evidence="5" type="primary">flr_10</name>
    <name evidence="5" type="ORF">SDC9_123738</name>
</gene>
<proteinExistence type="inferred from homology"/>
<dbReference type="PROSITE" id="PS51257">
    <property type="entry name" value="PROKAR_LIPOPROTEIN"/>
    <property type="match status" value="1"/>
</dbReference>
<evidence type="ECO:0000256" key="3">
    <source>
        <dbReference type="ARBA" id="ARBA00038054"/>
    </source>
</evidence>
<dbReference type="InterPro" id="IPR012349">
    <property type="entry name" value="Split_barrel_FMN-bd"/>
</dbReference>
<evidence type="ECO:0000256" key="1">
    <source>
        <dbReference type="ARBA" id="ARBA00001917"/>
    </source>
</evidence>
<dbReference type="PANTHER" id="PTHR43567:SF1">
    <property type="entry name" value="FLAVOREDOXIN"/>
    <property type="match status" value="1"/>
</dbReference>
<dbReference type="Pfam" id="PF01613">
    <property type="entry name" value="Flavin_Reduct"/>
    <property type="match status" value="1"/>
</dbReference>
<dbReference type="SMART" id="SM00903">
    <property type="entry name" value="Flavin_Reduct"/>
    <property type="match status" value="1"/>
</dbReference>
<evidence type="ECO:0000259" key="4">
    <source>
        <dbReference type="SMART" id="SM00903"/>
    </source>
</evidence>
<comment type="caution">
    <text evidence="5">The sequence shown here is derived from an EMBL/GenBank/DDBJ whole genome shotgun (WGS) entry which is preliminary data.</text>
</comment>
<comment type="cofactor">
    <cofactor evidence="1">
        <name>FMN</name>
        <dbReference type="ChEBI" id="CHEBI:58210"/>
    </cofactor>
</comment>
<accession>A0A645CIG4</accession>
<evidence type="ECO:0000313" key="5">
    <source>
        <dbReference type="EMBL" id="MPM76739.1"/>
    </source>
</evidence>
<reference evidence="5" key="1">
    <citation type="submission" date="2019-08" db="EMBL/GenBank/DDBJ databases">
        <authorList>
            <person name="Kucharzyk K."/>
            <person name="Murdoch R.W."/>
            <person name="Higgins S."/>
            <person name="Loffler F."/>
        </authorList>
    </citation>
    <scope>NUCLEOTIDE SEQUENCE</scope>
</reference>
<protein>
    <submittedName>
        <fullName evidence="5">Flavoredoxin</fullName>
    </submittedName>
</protein>
<comment type="similarity">
    <text evidence="3">Belongs to the flavoredoxin family.</text>
</comment>
<dbReference type="PANTHER" id="PTHR43567">
    <property type="entry name" value="FLAVOREDOXIN-RELATED-RELATED"/>
    <property type="match status" value="1"/>
</dbReference>
<name>A0A645CIG4_9ZZZZ</name>
<dbReference type="InterPro" id="IPR052174">
    <property type="entry name" value="Flavoredoxin"/>
</dbReference>
<evidence type="ECO:0000256" key="2">
    <source>
        <dbReference type="ARBA" id="ARBA00022630"/>
    </source>
</evidence>
<dbReference type="EMBL" id="VSSQ01027469">
    <property type="protein sequence ID" value="MPM76739.1"/>
    <property type="molecule type" value="Genomic_DNA"/>
</dbReference>
<feature type="domain" description="Flavin reductase like" evidence="4">
    <location>
        <begin position="12"/>
        <end position="156"/>
    </location>
</feature>
<keyword evidence="2" id="KW-0285">Flavoprotein</keyword>
<sequence>MSKIAWNPGALLAPVPPTLVSCGTLAAPAVLTVAWAGTLNTKPPRTYIAVRPTRHSYPILKETGEFVINLPPASLVRAVDLCGCKTGAAVDKFALAGLTAAMASKVAAPLIEECPLCLECRVFDTVLLGSHEMFLADIVAVDVDEALVDDAGRLHLDRAGLLAYAHGEYFALGAKVGSFGFSVRKKPKKAHGPSTGPLPGNR</sequence>
<dbReference type="GO" id="GO:0010181">
    <property type="term" value="F:FMN binding"/>
    <property type="evidence" value="ECO:0007669"/>
    <property type="project" value="InterPro"/>
</dbReference>
<dbReference type="Gene3D" id="2.30.110.10">
    <property type="entry name" value="Electron Transport, Fmn-binding Protein, Chain A"/>
    <property type="match status" value="1"/>
</dbReference>
<organism evidence="5">
    <name type="scientific">bioreactor metagenome</name>
    <dbReference type="NCBI Taxonomy" id="1076179"/>
    <lineage>
        <taxon>unclassified sequences</taxon>
        <taxon>metagenomes</taxon>
        <taxon>ecological metagenomes</taxon>
    </lineage>
</organism>